<comment type="caution">
    <text evidence="4">The sequence shown here is derived from an EMBL/GenBank/DDBJ whole genome shotgun (WGS) entry which is preliminary data.</text>
</comment>
<dbReference type="PANTHER" id="PTHR11699">
    <property type="entry name" value="ALDEHYDE DEHYDROGENASE-RELATED"/>
    <property type="match status" value="1"/>
</dbReference>
<keyword evidence="2" id="KW-0520">NAD</keyword>
<feature type="domain" description="Aldehyde dehydrogenase" evidence="3">
    <location>
        <begin position="70"/>
        <end position="465"/>
    </location>
</feature>
<sequence length="513" mass="54662">MGIKLSESDIQSIIQGVLRNIEQNLPGGWGGQAATNHAGIRHADAGQAQPEAEVTSAASAEKGGEWGVFAEVEAAIDAASEAQTTYIRQFNLQDRERFIAAIRRATLEQKDVLASMTWKETKLGRYEDKIEKLELTAAKTPGTEDLIAKAFTGDDGLTLVKEGPFGVIGAVTPVTNPVETVINNAIGMLAAGNAVVFNVHPSSKACCAYAVQMMNRAVQEAGGPANLVTMVKEPTKDTLDAIAQSPKVQLLVGTGGPGLVRALLRSGKKAIGAGSGNPPVIVDDTADIERAAQAIIAGASFENNILCIAEKEVFVVDKVADDLLFHMLNHGAYQLDDRELEQVMSFTLEVNESGTASSCSLDAKREYHTVKEWIGKDAALFLDKIDVAPDKEVKLLICEVDFDHPFVQLEQMMPILPIVRVSDLEEAIRLAVLAEHGNRHTALMHSTNVANLAAFERAIGTTIFVKNASSLAGVGSGGEGFTTMTIAGPTGEGLTSARTFTRKMRSVLAERGT</sequence>
<dbReference type="InterPro" id="IPR016163">
    <property type="entry name" value="Ald_DH_C"/>
</dbReference>
<dbReference type="RefSeq" id="WP_119791654.1">
    <property type="nucleotide sequence ID" value="NZ_QYZD01000003.1"/>
</dbReference>
<dbReference type="OrthoDB" id="9804734at2"/>
<dbReference type="Pfam" id="PF00171">
    <property type="entry name" value="Aldedh"/>
    <property type="match status" value="1"/>
</dbReference>
<dbReference type="Proteomes" id="UP000266177">
    <property type="component" value="Unassembled WGS sequence"/>
</dbReference>
<accession>A0A3A3GLM3</accession>
<name>A0A3A3GLM3_PANTH</name>
<evidence type="ECO:0000259" key="3">
    <source>
        <dbReference type="Pfam" id="PF00171"/>
    </source>
</evidence>
<dbReference type="InterPro" id="IPR012408">
    <property type="entry name" value="Acetald_propionald_DH-rel"/>
</dbReference>
<dbReference type="CDD" id="cd07121">
    <property type="entry name" value="ALDH_EutE"/>
    <property type="match status" value="1"/>
</dbReference>
<proteinExistence type="predicted"/>
<gene>
    <name evidence="4" type="ORF">DQX05_05635</name>
</gene>
<dbReference type="SUPFAM" id="SSF53720">
    <property type="entry name" value="ALDH-like"/>
    <property type="match status" value="1"/>
</dbReference>
<evidence type="ECO:0000256" key="1">
    <source>
        <dbReference type="ARBA" id="ARBA00023002"/>
    </source>
</evidence>
<dbReference type="GO" id="GO:0008774">
    <property type="term" value="F:acetaldehyde dehydrogenase (acetylating) activity"/>
    <property type="evidence" value="ECO:0007669"/>
    <property type="project" value="InterPro"/>
</dbReference>
<dbReference type="InterPro" id="IPR016162">
    <property type="entry name" value="Ald_DH_N"/>
</dbReference>
<dbReference type="EMBL" id="QYZD01000003">
    <property type="protein sequence ID" value="RJG25572.1"/>
    <property type="molecule type" value="Genomic_DNA"/>
</dbReference>
<dbReference type="NCBIfam" id="NF011927">
    <property type="entry name" value="PRK15398.1"/>
    <property type="match status" value="1"/>
</dbReference>
<dbReference type="Gene3D" id="3.40.605.10">
    <property type="entry name" value="Aldehyde Dehydrogenase, Chain A, domain 1"/>
    <property type="match status" value="1"/>
</dbReference>
<evidence type="ECO:0000313" key="5">
    <source>
        <dbReference type="Proteomes" id="UP000266177"/>
    </source>
</evidence>
<protein>
    <submittedName>
        <fullName evidence="4">Aldehyde dehydrogenase EutE</fullName>
    </submittedName>
</protein>
<organism evidence="4 5">
    <name type="scientific">Paenibacillus thiaminolyticus</name>
    <name type="common">Bacillus thiaminolyticus</name>
    <dbReference type="NCBI Taxonomy" id="49283"/>
    <lineage>
        <taxon>Bacteria</taxon>
        <taxon>Bacillati</taxon>
        <taxon>Bacillota</taxon>
        <taxon>Bacilli</taxon>
        <taxon>Bacillales</taxon>
        <taxon>Paenibacillaceae</taxon>
        <taxon>Paenibacillus</taxon>
    </lineage>
</organism>
<reference evidence="4 5" key="1">
    <citation type="submission" date="2018-09" db="EMBL/GenBank/DDBJ databases">
        <title>Paenibacillus SK2017-BO5.</title>
        <authorList>
            <person name="Piskunova J.V."/>
            <person name="Dubiley S.A."/>
            <person name="Severinov K.V."/>
        </authorList>
    </citation>
    <scope>NUCLEOTIDE SEQUENCE [LARGE SCALE GENOMIC DNA]</scope>
    <source>
        <strain evidence="4 5">BO5</strain>
    </source>
</reference>
<evidence type="ECO:0000313" key="4">
    <source>
        <dbReference type="EMBL" id="RJG25572.1"/>
    </source>
</evidence>
<dbReference type="AlphaFoldDB" id="A0A3A3GLM3"/>
<dbReference type="PIRSF" id="PIRSF036410">
    <property type="entry name" value="EutE_PduP"/>
    <property type="match status" value="1"/>
</dbReference>
<dbReference type="InterPro" id="IPR015590">
    <property type="entry name" value="Aldehyde_DH_dom"/>
</dbReference>
<evidence type="ECO:0000256" key="2">
    <source>
        <dbReference type="ARBA" id="ARBA00023027"/>
    </source>
</evidence>
<dbReference type="Gene3D" id="3.40.309.10">
    <property type="entry name" value="Aldehyde Dehydrogenase, Chain A, domain 2"/>
    <property type="match status" value="1"/>
</dbReference>
<keyword evidence="1" id="KW-0560">Oxidoreductase</keyword>
<dbReference type="InterPro" id="IPR016161">
    <property type="entry name" value="Ald_DH/histidinol_DH"/>
</dbReference>